<dbReference type="InterPro" id="IPR037185">
    <property type="entry name" value="EmrE-like"/>
</dbReference>
<gene>
    <name evidence="4" type="ORF">SEMRO_136_G064030.1</name>
</gene>
<feature type="transmembrane region" description="Helical" evidence="2">
    <location>
        <begin position="96"/>
        <end position="118"/>
    </location>
</feature>
<proteinExistence type="predicted"/>
<dbReference type="Pfam" id="PF00892">
    <property type="entry name" value="EamA"/>
    <property type="match status" value="1"/>
</dbReference>
<feature type="transmembrane region" description="Helical" evidence="2">
    <location>
        <begin position="55"/>
        <end position="76"/>
    </location>
</feature>
<dbReference type="OrthoDB" id="1436450at2759"/>
<feature type="compositionally biased region" description="Basic and acidic residues" evidence="1">
    <location>
        <begin position="435"/>
        <end position="444"/>
    </location>
</feature>
<feature type="region of interest" description="Disordered" evidence="1">
    <location>
        <begin position="413"/>
        <end position="444"/>
    </location>
</feature>
<feature type="transmembrane region" description="Helical" evidence="2">
    <location>
        <begin position="139"/>
        <end position="162"/>
    </location>
</feature>
<dbReference type="PANTHER" id="PTHR19346:SF4">
    <property type="entry name" value="SUGAR PHOSPHATE TRANSPORTER DOMAIN-CONTAINING PROTEIN"/>
    <property type="match status" value="1"/>
</dbReference>
<keyword evidence="5" id="KW-1185">Reference proteome</keyword>
<dbReference type="Proteomes" id="UP001153069">
    <property type="component" value="Unassembled WGS sequence"/>
</dbReference>
<feature type="transmembrane region" description="Helical" evidence="2">
    <location>
        <begin position="233"/>
        <end position="255"/>
    </location>
</feature>
<dbReference type="InterPro" id="IPR000620">
    <property type="entry name" value="EamA_dom"/>
</dbReference>
<feature type="transmembrane region" description="Helical" evidence="2">
    <location>
        <begin position="174"/>
        <end position="191"/>
    </location>
</feature>
<dbReference type="EMBL" id="CAICTM010000135">
    <property type="protein sequence ID" value="CAB9502423.1"/>
    <property type="molecule type" value="Genomic_DNA"/>
</dbReference>
<evidence type="ECO:0000313" key="5">
    <source>
        <dbReference type="Proteomes" id="UP001153069"/>
    </source>
</evidence>
<feature type="region of interest" description="Disordered" evidence="1">
    <location>
        <begin position="1"/>
        <end position="21"/>
    </location>
</feature>
<evidence type="ECO:0000256" key="2">
    <source>
        <dbReference type="SAM" id="Phobius"/>
    </source>
</evidence>
<dbReference type="GO" id="GO:0016020">
    <property type="term" value="C:membrane"/>
    <property type="evidence" value="ECO:0007669"/>
    <property type="project" value="InterPro"/>
</dbReference>
<keyword evidence="2" id="KW-1133">Transmembrane helix</keyword>
<organism evidence="4 5">
    <name type="scientific">Seminavis robusta</name>
    <dbReference type="NCBI Taxonomy" id="568900"/>
    <lineage>
        <taxon>Eukaryota</taxon>
        <taxon>Sar</taxon>
        <taxon>Stramenopiles</taxon>
        <taxon>Ochrophyta</taxon>
        <taxon>Bacillariophyta</taxon>
        <taxon>Bacillariophyceae</taxon>
        <taxon>Bacillariophycidae</taxon>
        <taxon>Naviculales</taxon>
        <taxon>Naviculaceae</taxon>
        <taxon>Seminavis</taxon>
    </lineage>
</organism>
<dbReference type="InterPro" id="IPR026505">
    <property type="entry name" value="Solute_c_fam_35_mem_F3/F4"/>
</dbReference>
<reference evidence="4" key="1">
    <citation type="submission" date="2020-06" db="EMBL/GenBank/DDBJ databases">
        <authorList>
            <consortium name="Plant Systems Biology data submission"/>
        </authorList>
    </citation>
    <scope>NUCLEOTIDE SEQUENCE</scope>
    <source>
        <strain evidence="4">D6</strain>
    </source>
</reference>
<evidence type="ECO:0000259" key="3">
    <source>
        <dbReference type="Pfam" id="PF00892"/>
    </source>
</evidence>
<keyword evidence="2" id="KW-0472">Membrane</keyword>
<feature type="transmembrane region" description="Helical" evidence="2">
    <location>
        <begin position="377"/>
        <end position="396"/>
    </location>
</feature>
<feature type="transmembrane region" description="Helical" evidence="2">
    <location>
        <begin position="335"/>
        <end position="357"/>
    </location>
</feature>
<feature type="transmembrane region" description="Helical" evidence="2">
    <location>
        <begin position="203"/>
        <end position="221"/>
    </location>
</feature>
<comment type="caution">
    <text evidence="4">The sequence shown here is derived from an EMBL/GenBank/DDBJ whole genome shotgun (WGS) entry which is preliminary data.</text>
</comment>
<evidence type="ECO:0000313" key="4">
    <source>
        <dbReference type="EMBL" id="CAB9502423.1"/>
    </source>
</evidence>
<dbReference type="SUPFAM" id="SSF103481">
    <property type="entry name" value="Multidrug resistance efflux transporter EmrE"/>
    <property type="match status" value="1"/>
</dbReference>
<sequence>MKRANTPVIGDGSAFSSNPVHTAHRDDASLQLLPLATLPTAAASSKHRKKRVAQVISLCFYLISWVANGEMLQTISNGSDKHTNDSRRMPAYDKPFAITWFSYNYMMLGMVLIMTPTIKRRSSSLFTYMQRDWAGRLGLPRAMAVCALFAFALQFLNVLLVVGLGCVSVSLSNAVYQLQTIFTVGLSVWCLHDQFVMAEACGIVLSIVGVSVIVIPPLLWAEDEEESESTSCSNIWGGVLATLLSAALGGGYLVAWRAFEEARCPDTGTNTGLEGLVDTQLTLAMMGVCNLTLCWIILPVVHGTGVEVLAWPPSWWMLHWNGMIEYAFDASCAVAIYMTSPVVVAIVSPLTIPLAMWADYYLLGKTSSLGNNGGGRVWHNLLGVVIILMGVILMEIKPDLSQWMPSKTRLLVQKAGGGSGTPGDKEEQEMSSLLDKGEGAEKKV</sequence>
<dbReference type="PANTHER" id="PTHR19346">
    <property type="entry name" value="SUGAR PHOSPHATE TRANSPORTER DOMAIN-CONTAINING PROTEIN"/>
    <property type="match status" value="1"/>
</dbReference>
<protein>
    <submittedName>
        <fullName evidence="4">EamA-like transporter family</fullName>
    </submittedName>
</protein>
<dbReference type="AlphaFoldDB" id="A0A9N8HA45"/>
<accession>A0A9N8HA45</accession>
<keyword evidence="2" id="KW-0812">Transmembrane</keyword>
<feature type="domain" description="EamA" evidence="3">
    <location>
        <begin position="95"/>
        <end position="214"/>
    </location>
</feature>
<name>A0A9N8HA45_9STRA</name>
<evidence type="ECO:0000256" key="1">
    <source>
        <dbReference type="SAM" id="MobiDB-lite"/>
    </source>
</evidence>